<dbReference type="Proteomes" id="UP000176774">
    <property type="component" value="Unassembled WGS sequence"/>
</dbReference>
<evidence type="ECO:0000259" key="1">
    <source>
        <dbReference type="Pfam" id="PF07452"/>
    </source>
</evidence>
<accession>A0A1G2IGU6</accession>
<dbReference type="EMBL" id="MHPA01000004">
    <property type="protein sequence ID" value="OGZ74005.1"/>
    <property type="molecule type" value="Genomic_DNA"/>
</dbReference>
<dbReference type="AlphaFoldDB" id="A0A1G2IGU6"/>
<evidence type="ECO:0000313" key="2">
    <source>
        <dbReference type="EMBL" id="OGZ74005.1"/>
    </source>
</evidence>
<protein>
    <recommendedName>
        <fullName evidence="1">CHRD domain-containing protein</fullName>
    </recommendedName>
</protein>
<proteinExistence type="predicted"/>
<feature type="domain" description="CHRD" evidence="1">
    <location>
        <begin position="13"/>
        <end position="103"/>
    </location>
</feature>
<name>A0A1G2IGU6_9BACT</name>
<dbReference type="Pfam" id="PF07452">
    <property type="entry name" value="CHRD"/>
    <property type="match status" value="1"/>
</dbReference>
<gene>
    <name evidence="2" type="ORF">A2908_04745</name>
</gene>
<reference evidence="2 3" key="1">
    <citation type="journal article" date="2016" name="Nat. Commun.">
        <title>Thousands of microbial genomes shed light on interconnected biogeochemical processes in an aquifer system.</title>
        <authorList>
            <person name="Anantharaman K."/>
            <person name="Brown C.T."/>
            <person name="Hug L.A."/>
            <person name="Sharon I."/>
            <person name="Castelle C.J."/>
            <person name="Probst A.J."/>
            <person name="Thomas B.C."/>
            <person name="Singh A."/>
            <person name="Wilkins M.J."/>
            <person name="Karaoz U."/>
            <person name="Brodie E.L."/>
            <person name="Williams K.H."/>
            <person name="Hubbard S.S."/>
            <person name="Banfield J.F."/>
        </authorList>
    </citation>
    <scope>NUCLEOTIDE SEQUENCE [LARGE SCALE GENOMIC DNA]</scope>
</reference>
<sequence length="117" mass="12431">METDNELVFNFSAQNNSGVSGTAILEEDDDGNIEVALKLKNSILGILSPAQPAHIHFGSCSNIGGVKYPLNSVVNGKSETVLNVSLTDLKTQLPLAINVHKSAAESNIYIACTDLNF</sequence>
<organism evidence="2 3">
    <name type="scientific">Candidatus Staskawiczbacteria bacterium RIFCSPLOWO2_01_FULL_38_12b</name>
    <dbReference type="NCBI Taxonomy" id="1802214"/>
    <lineage>
        <taxon>Bacteria</taxon>
        <taxon>Candidatus Staskawicziibacteriota</taxon>
    </lineage>
</organism>
<comment type="caution">
    <text evidence="2">The sequence shown here is derived from an EMBL/GenBank/DDBJ whole genome shotgun (WGS) entry which is preliminary data.</text>
</comment>
<evidence type="ECO:0000313" key="3">
    <source>
        <dbReference type="Proteomes" id="UP000176774"/>
    </source>
</evidence>
<dbReference type="InterPro" id="IPR010895">
    <property type="entry name" value="CHRD"/>
</dbReference>